<keyword evidence="2" id="KW-0472">Membrane</keyword>
<keyword evidence="2" id="KW-0812">Transmembrane</keyword>
<keyword evidence="2" id="KW-1133">Transmembrane helix</keyword>
<feature type="transmembrane region" description="Helical" evidence="2">
    <location>
        <begin position="572"/>
        <end position="595"/>
    </location>
</feature>
<feature type="compositionally biased region" description="Basic and acidic residues" evidence="1">
    <location>
        <begin position="69"/>
        <end position="88"/>
    </location>
</feature>
<dbReference type="AlphaFoldDB" id="A0A0F7UCM9"/>
<feature type="region of interest" description="Disordered" evidence="1">
    <location>
        <begin position="1"/>
        <end position="90"/>
    </location>
</feature>
<feature type="compositionally biased region" description="Basic and acidic residues" evidence="1">
    <location>
        <begin position="103"/>
        <end position="120"/>
    </location>
</feature>
<accession>A0A0F7UCM9</accession>
<feature type="region of interest" description="Disordered" evidence="1">
    <location>
        <begin position="103"/>
        <end position="125"/>
    </location>
</feature>
<evidence type="ECO:0000256" key="2">
    <source>
        <dbReference type="SAM" id="Phobius"/>
    </source>
</evidence>
<evidence type="ECO:0000313" key="3">
    <source>
        <dbReference type="EMBL" id="CEL67618.1"/>
    </source>
</evidence>
<name>A0A0F7UCM9_NEOCL</name>
<gene>
    <name evidence="3" type="ORF">BN1204_034140</name>
</gene>
<sequence length="740" mass="80469">MFREYSSGSQTHDPRFSDGSSAFFSMGGNEDFSEGSAFLLEKTTENGEPKTLDKESQVDTTHHPTTGEGESHSHDKTPNPHDDEHKQPEAQADATLHGSLHVAEKDDISDEKTPATETLREVSAPSEMLTQADTHRSNYGSCPLVDPEEQKPSSVAIEGIPNELNVTAKRNRRPAKTALRHLSRTMSRTSSSVRGLGRVIGKKREQANKMWNFVLSQAMGISFLCGLLSILLLSLAVVSSSWRSHEFKFQDRNGNNTISVFCSLDSVRRIHQLKRFNETGTLYLLDKPRKYSDLIGSPYCLEDPDSAQRSDHSLPLPSSKKSDDPAQEKIVEVEGLRPEPSSRRLSETEGQDARDIDGLLEGGEEPEDLHIDHSFLTNGEEMYNGTSTLPADHSLARNSTLSEADAANTGVDLETVSPRMGTRENKHGNEGLFLSDWALAPFQVIFGRDPAASGNMTEDMARVRRTLLGPAVYELNCRYLPDLKKAGEALWSMIIPAFVFSALGLLCSWLCTTWGRMLTGGMIPPTFALKTLGGLSWVISLALLVAGLGTWGTMSDVAACVSAAGGSTVCKVGISSGIAVIALALNLLATIWFAVHFTDRHITDLKLGDSDEHTGNSSAFEKELAEHQGAEYDLEAGQHGKQRHSSEGRYNPKIVVRNPEELTSSGSAASNNGDYRQGARNHLRNLIRQITQLASTLLLKLLPPVIVALAPASLQPAAPPAAAIIATTISEAVLELSERI</sequence>
<feature type="compositionally biased region" description="Basic and acidic residues" evidence="1">
    <location>
        <begin position="320"/>
        <end position="357"/>
    </location>
</feature>
<feature type="compositionally biased region" description="Polar residues" evidence="1">
    <location>
        <begin position="1"/>
        <end position="11"/>
    </location>
</feature>
<evidence type="ECO:0000256" key="1">
    <source>
        <dbReference type="SAM" id="MobiDB-lite"/>
    </source>
</evidence>
<feature type="transmembrane region" description="Helical" evidence="2">
    <location>
        <begin position="532"/>
        <end position="552"/>
    </location>
</feature>
<proteinExistence type="predicted"/>
<feature type="compositionally biased region" description="Basic and acidic residues" evidence="1">
    <location>
        <begin position="42"/>
        <end position="62"/>
    </location>
</feature>
<dbReference type="EMBL" id="LN714483">
    <property type="protein sequence ID" value="CEL67618.1"/>
    <property type="molecule type" value="Genomic_DNA"/>
</dbReference>
<feature type="transmembrane region" description="Helical" evidence="2">
    <location>
        <begin position="213"/>
        <end position="238"/>
    </location>
</feature>
<reference evidence="3" key="1">
    <citation type="journal article" date="2015" name="PLoS ONE">
        <title>Comprehensive Evaluation of Toxoplasma gondii VEG and Neospora caninum LIV Genomes with Tachyzoite Stage Transcriptome and Proteome Defines Novel Transcript Features.</title>
        <authorList>
            <person name="Ramaprasad A."/>
            <person name="Mourier T."/>
            <person name="Naeem R."/>
            <person name="Malas T.B."/>
            <person name="Moussa E."/>
            <person name="Panigrahi A."/>
            <person name="Vermont S.J."/>
            <person name="Otto T.D."/>
            <person name="Wastling J."/>
            <person name="Pain A."/>
        </authorList>
    </citation>
    <scope>NUCLEOTIDE SEQUENCE</scope>
    <source>
        <strain evidence="3">Liverpool</strain>
    </source>
</reference>
<protein>
    <recommendedName>
        <fullName evidence="4">Transmembrane protein</fullName>
    </recommendedName>
</protein>
<feature type="region of interest" description="Disordered" evidence="1">
    <location>
        <begin position="305"/>
        <end position="367"/>
    </location>
</feature>
<organism evidence="3">
    <name type="scientific">Neospora caninum (strain Liverpool)</name>
    <dbReference type="NCBI Taxonomy" id="572307"/>
    <lineage>
        <taxon>Eukaryota</taxon>
        <taxon>Sar</taxon>
        <taxon>Alveolata</taxon>
        <taxon>Apicomplexa</taxon>
        <taxon>Conoidasida</taxon>
        <taxon>Coccidia</taxon>
        <taxon>Eucoccidiorida</taxon>
        <taxon>Eimeriorina</taxon>
        <taxon>Sarcocystidae</taxon>
        <taxon>Neospora</taxon>
    </lineage>
</organism>
<evidence type="ECO:0008006" key="4">
    <source>
        <dbReference type="Google" id="ProtNLM"/>
    </source>
</evidence>
<feature type="transmembrane region" description="Helical" evidence="2">
    <location>
        <begin position="489"/>
        <end position="511"/>
    </location>
</feature>